<evidence type="ECO:0000256" key="1">
    <source>
        <dbReference type="ARBA" id="ARBA00010381"/>
    </source>
</evidence>
<organism evidence="6">
    <name type="scientific">Thrips palmi</name>
    <name type="common">Melon thrips</name>
    <dbReference type="NCBI Taxonomy" id="161013"/>
    <lineage>
        <taxon>Eukaryota</taxon>
        <taxon>Metazoa</taxon>
        <taxon>Ecdysozoa</taxon>
        <taxon>Arthropoda</taxon>
        <taxon>Hexapoda</taxon>
        <taxon>Insecta</taxon>
        <taxon>Pterygota</taxon>
        <taxon>Neoptera</taxon>
        <taxon>Paraneoptera</taxon>
        <taxon>Thysanoptera</taxon>
        <taxon>Terebrantia</taxon>
        <taxon>Thripoidea</taxon>
        <taxon>Thripidae</taxon>
        <taxon>Thrips</taxon>
    </lineage>
</organism>
<dbReference type="PANTHER" id="PTHR12377">
    <property type="entry name" value="CYTOSOLIC IRON-SULFUR ASSEMBLY COMPONENT 2B-RELATED"/>
    <property type="match status" value="1"/>
</dbReference>
<evidence type="ECO:0000256" key="2">
    <source>
        <dbReference type="ARBA" id="ARBA00022829"/>
    </source>
</evidence>
<protein>
    <submittedName>
        <fullName evidence="6">MIP18 family protein galla-1</fullName>
    </submittedName>
</protein>
<dbReference type="InterPro" id="IPR002744">
    <property type="entry name" value="MIP18-like"/>
</dbReference>
<evidence type="ECO:0000313" key="6">
    <source>
        <dbReference type="RefSeq" id="XP_034246981.1"/>
    </source>
</evidence>
<dbReference type="Gene3D" id="3.30.300.130">
    <property type="entry name" value="Fe-S cluster assembly (FSCA)"/>
    <property type="match status" value="1"/>
</dbReference>
<dbReference type="CTD" id="246485"/>
<evidence type="ECO:0000256" key="3">
    <source>
        <dbReference type="SAM" id="MobiDB-lite"/>
    </source>
</evidence>
<proteinExistence type="inferred from homology"/>
<keyword evidence="2" id="KW-0159">Chromosome partition</keyword>
<gene>
    <name evidence="6" type="primary">LOC117648561</name>
</gene>
<dbReference type="Proteomes" id="UP000515158">
    <property type="component" value="Unplaced"/>
</dbReference>
<dbReference type="Pfam" id="PF01883">
    <property type="entry name" value="FeS_assembly_P"/>
    <property type="match status" value="1"/>
</dbReference>
<dbReference type="KEGG" id="tpal:117648561"/>
<dbReference type="OrthoDB" id="2746at2759"/>
<dbReference type="Gene3D" id="6.10.250.1280">
    <property type="match status" value="1"/>
</dbReference>
<dbReference type="InParanoid" id="A0A6P8Z986"/>
<sequence length="188" mass="20932">MLLSLIQKSKSIMGIGENAIPASPSSPSTVPPLPNDLQSSSDKSPSSMEAHGTTQSEHKEFQELIYDYIRSIKDPEKPATLEDLHVVYEEGVQVKGVTADNVKIVRIEFNPTVPHCSLATLIGLCIRVQLERTVAHTNPFKLDIYIKKGTHNTEEEINKQINDKERIAAAMENPNLRKIVEDCIQDDD</sequence>
<evidence type="ECO:0000313" key="5">
    <source>
        <dbReference type="Proteomes" id="UP000515158"/>
    </source>
</evidence>
<evidence type="ECO:0000259" key="4">
    <source>
        <dbReference type="Pfam" id="PF01883"/>
    </source>
</evidence>
<dbReference type="GO" id="GO:0051604">
    <property type="term" value="P:protein maturation"/>
    <property type="evidence" value="ECO:0007669"/>
    <property type="project" value="InterPro"/>
</dbReference>
<feature type="domain" description="MIP18 family-like" evidence="4">
    <location>
        <begin position="65"/>
        <end position="131"/>
    </location>
</feature>
<dbReference type="FunCoup" id="A0A6P8Z986">
    <property type="interactions" value="154"/>
</dbReference>
<feature type="region of interest" description="Disordered" evidence="3">
    <location>
        <begin position="17"/>
        <end position="57"/>
    </location>
</feature>
<dbReference type="FunFam" id="3.30.300.130:FF:000004">
    <property type="entry name" value="cytosolic iron-sulfur assembly component 2A"/>
    <property type="match status" value="1"/>
</dbReference>
<dbReference type="GO" id="GO:0007059">
    <property type="term" value="P:chromosome segregation"/>
    <property type="evidence" value="ECO:0007669"/>
    <property type="project" value="UniProtKB-KW"/>
</dbReference>
<dbReference type="InterPro" id="IPR039796">
    <property type="entry name" value="MIP18"/>
</dbReference>
<keyword evidence="5" id="KW-1185">Reference proteome</keyword>
<dbReference type="SUPFAM" id="SSF117916">
    <property type="entry name" value="Fe-S cluster assembly (FSCA) domain-like"/>
    <property type="match status" value="1"/>
</dbReference>
<dbReference type="PANTHER" id="PTHR12377:SF2">
    <property type="entry name" value="CYTOSOLIC IRON-SULFUR ASSEMBLY COMPONENT 2A"/>
    <property type="match status" value="1"/>
</dbReference>
<accession>A0A6P8Z986</accession>
<reference evidence="6" key="1">
    <citation type="submission" date="2025-08" db="UniProtKB">
        <authorList>
            <consortium name="RefSeq"/>
        </authorList>
    </citation>
    <scope>IDENTIFICATION</scope>
    <source>
        <tissue evidence="6">Total insect</tissue>
    </source>
</reference>
<name>A0A6P8Z986_THRPL</name>
<dbReference type="InterPro" id="IPR034904">
    <property type="entry name" value="FSCA_dom_sf"/>
</dbReference>
<dbReference type="RefSeq" id="XP_034246981.1">
    <property type="nucleotide sequence ID" value="XM_034391090.1"/>
</dbReference>
<dbReference type="AlphaFoldDB" id="A0A6P8Z986"/>
<comment type="similarity">
    <text evidence="1">Belongs to the MIP18 family.</text>
</comment>
<dbReference type="GeneID" id="117648561"/>